<feature type="non-terminal residue" evidence="1">
    <location>
        <position position="1"/>
    </location>
</feature>
<dbReference type="VEuPathDB" id="FungiDB:JI435_419260"/>
<evidence type="ECO:0000313" key="2">
    <source>
        <dbReference type="Proteomes" id="UP000663193"/>
    </source>
</evidence>
<sequence length="118" mass="13393">CSTDGRPLSSMAVSTIVALRVYALLPFCIGCTIPRYDRWPCVHDSLRSWLSLCTLYSKSCWFSVASPLFHIRWDQNLYGWPSFRLPVRVCCSMMESSTEMEVIDGKVAASGNKRFLSK</sequence>
<dbReference type="AlphaFoldDB" id="A0A7U2I7Y6"/>
<accession>A0A7U2I7Y6</accession>
<protein>
    <submittedName>
        <fullName evidence="1">Uncharacterized protein</fullName>
    </submittedName>
</protein>
<evidence type="ECO:0000313" key="1">
    <source>
        <dbReference type="EMBL" id="QRD03213.1"/>
    </source>
</evidence>
<gene>
    <name evidence="1" type="ORF">JI435_419260</name>
</gene>
<dbReference type="EMBL" id="CP069037">
    <property type="protein sequence ID" value="QRD03213.1"/>
    <property type="molecule type" value="Genomic_DNA"/>
</dbReference>
<keyword evidence="2" id="KW-1185">Reference proteome</keyword>
<reference evidence="2" key="1">
    <citation type="journal article" date="2021" name="BMC Genomics">
        <title>Chromosome-level genome assembly and manually-curated proteome of model necrotroph Parastagonospora nodorum Sn15 reveals a genome-wide trove of candidate effector homologs, and redundancy of virulence-related functions within an accessory chromosome.</title>
        <authorList>
            <person name="Bertazzoni S."/>
            <person name="Jones D.A.B."/>
            <person name="Phan H.T."/>
            <person name="Tan K.-C."/>
            <person name="Hane J.K."/>
        </authorList>
    </citation>
    <scope>NUCLEOTIDE SEQUENCE [LARGE SCALE GENOMIC DNA]</scope>
    <source>
        <strain evidence="2">SN15 / ATCC MYA-4574 / FGSC 10173)</strain>
    </source>
</reference>
<name>A0A7U2I7Y6_PHANO</name>
<organism evidence="1 2">
    <name type="scientific">Phaeosphaeria nodorum (strain SN15 / ATCC MYA-4574 / FGSC 10173)</name>
    <name type="common">Glume blotch fungus</name>
    <name type="synonym">Parastagonospora nodorum</name>
    <dbReference type="NCBI Taxonomy" id="321614"/>
    <lineage>
        <taxon>Eukaryota</taxon>
        <taxon>Fungi</taxon>
        <taxon>Dikarya</taxon>
        <taxon>Ascomycota</taxon>
        <taxon>Pezizomycotina</taxon>
        <taxon>Dothideomycetes</taxon>
        <taxon>Pleosporomycetidae</taxon>
        <taxon>Pleosporales</taxon>
        <taxon>Pleosporineae</taxon>
        <taxon>Phaeosphaeriaceae</taxon>
        <taxon>Parastagonospora</taxon>
    </lineage>
</organism>
<proteinExistence type="predicted"/>
<dbReference type="Proteomes" id="UP000663193">
    <property type="component" value="Chromosome 15"/>
</dbReference>